<dbReference type="EMBL" id="GGEC01061684">
    <property type="protein sequence ID" value="MBX42168.1"/>
    <property type="molecule type" value="Transcribed_RNA"/>
</dbReference>
<feature type="compositionally biased region" description="Polar residues" evidence="1">
    <location>
        <begin position="14"/>
        <end position="26"/>
    </location>
</feature>
<sequence length="26" mass="2771">MTLHFSGFLPRMDSLNSGATLSSIST</sequence>
<name>A0A2P2NI53_RHIMU</name>
<evidence type="ECO:0000256" key="1">
    <source>
        <dbReference type="SAM" id="MobiDB-lite"/>
    </source>
</evidence>
<reference evidence="2" key="1">
    <citation type="submission" date="2018-02" db="EMBL/GenBank/DDBJ databases">
        <title>Rhizophora mucronata_Transcriptome.</title>
        <authorList>
            <person name="Meera S.P."/>
            <person name="Sreeshan A."/>
            <person name="Augustine A."/>
        </authorList>
    </citation>
    <scope>NUCLEOTIDE SEQUENCE</scope>
    <source>
        <tissue evidence="2">Leaf</tissue>
    </source>
</reference>
<accession>A0A2P2NI53</accession>
<proteinExistence type="predicted"/>
<protein>
    <submittedName>
        <fullName evidence="2">Uncharacterized protein</fullName>
    </submittedName>
</protein>
<organism evidence="2">
    <name type="scientific">Rhizophora mucronata</name>
    <name type="common">Asiatic mangrove</name>
    <dbReference type="NCBI Taxonomy" id="61149"/>
    <lineage>
        <taxon>Eukaryota</taxon>
        <taxon>Viridiplantae</taxon>
        <taxon>Streptophyta</taxon>
        <taxon>Embryophyta</taxon>
        <taxon>Tracheophyta</taxon>
        <taxon>Spermatophyta</taxon>
        <taxon>Magnoliopsida</taxon>
        <taxon>eudicotyledons</taxon>
        <taxon>Gunneridae</taxon>
        <taxon>Pentapetalae</taxon>
        <taxon>rosids</taxon>
        <taxon>fabids</taxon>
        <taxon>Malpighiales</taxon>
        <taxon>Rhizophoraceae</taxon>
        <taxon>Rhizophora</taxon>
    </lineage>
</organism>
<feature type="region of interest" description="Disordered" evidence="1">
    <location>
        <begin position="1"/>
        <end position="26"/>
    </location>
</feature>
<dbReference type="AlphaFoldDB" id="A0A2P2NI53"/>
<evidence type="ECO:0000313" key="2">
    <source>
        <dbReference type="EMBL" id="MBX42168.1"/>
    </source>
</evidence>